<dbReference type="Proteomes" id="UP000823775">
    <property type="component" value="Unassembled WGS sequence"/>
</dbReference>
<sequence>MKRVSFLAYLKTIRAFCKGRISNKEAYDSIAKIFGDENQDLLDEFELHLGVNGGRKKIKKKKKAARGKSTRRKRIIFLQRHQNNCPICKGFDDLDGLNDTAASEAININKYFSALRVSAAFGRIQRTRLDYYRKTAGEDPKYVLPQILSRLGKEEELVESRGKLHKR</sequence>
<protein>
    <submittedName>
        <fullName evidence="1">Uncharacterized protein</fullName>
    </submittedName>
</protein>
<dbReference type="EMBL" id="JACEIK010000473">
    <property type="protein sequence ID" value="MCD7457706.1"/>
    <property type="molecule type" value="Genomic_DNA"/>
</dbReference>
<evidence type="ECO:0000313" key="1">
    <source>
        <dbReference type="EMBL" id="MCD7457706.1"/>
    </source>
</evidence>
<name>A0ABS8SFN2_DATST</name>
<proteinExistence type="predicted"/>
<accession>A0ABS8SFN2</accession>
<evidence type="ECO:0000313" key="2">
    <source>
        <dbReference type="Proteomes" id="UP000823775"/>
    </source>
</evidence>
<organism evidence="1 2">
    <name type="scientific">Datura stramonium</name>
    <name type="common">Jimsonweed</name>
    <name type="synonym">Common thornapple</name>
    <dbReference type="NCBI Taxonomy" id="4076"/>
    <lineage>
        <taxon>Eukaryota</taxon>
        <taxon>Viridiplantae</taxon>
        <taxon>Streptophyta</taxon>
        <taxon>Embryophyta</taxon>
        <taxon>Tracheophyta</taxon>
        <taxon>Spermatophyta</taxon>
        <taxon>Magnoliopsida</taxon>
        <taxon>eudicotyledons</taxon>
        <taxon>Gunneridae</taxon>
        <taxon>Pentapetalae</taxon>
        <taxon>asterids</taxon>
        <taxon>lamiids</taxon>
        <taxon>Solanales</taxon>
        <taxon>Solanaceae</taxon>
        <taxon>Solanoideae</taxon>
        <taxon>Datureae</taxon>
        <taxon>Datura</taxon>
    </lineage>
</organism>
<comment type="caution">
    <text evidence="1">The sequence shown here is derived from an EMBL/GenBank/DDBJ whole genome shotgun (WGS) entry which is preliminary data.</text>
</comment>
<gene>
    <name evidence="1" type="ORF">HAX54_035940</name>
</gene>
<keyword evidence="2" id="KW-1185">Reference proteome</keyword>
<reference evidence="1 2" key="1">
    <citation type="journal article" date="2021" name="BMC Genomics">
        <title>Datura genome reveals duplications of psychoactive alkaloid biosynthetic genes and high mutation rate following tissue culture.</title>
        <authorList>
            <person name="Rajewski A."/>
            <person name="Carter-House D."/>
            <person name="Stajich J."/>
            <person name="Litt A."/>
        </authorList>
    </citation>
    <scope>NUCLEOTIDE SEQUENCE [LARGE SCALE GENOMIC DNA]</scope>
    <source>
        <strain evidence="1">AR-01</strain>
    </source>
</reference>